<dbReference type="AlphaFoldDB" id="A0A0F9EQ74"/>
<dbReference type="InterPro" id="IPR002686">
    <property type="entry name" value="Transposase_17"/>
</dbReference>
<sequence length="73" mass="8726">MPRRARVYIPEHPYHLVQRGNNRDACFFDPENYQYYLELLTDKMPRYGVALHAYVLMTNHIHAYLANKFLIGV</sequence>
<dbReference type="GO" id="GO:0003677">
    <property type="term" value="F:DNA binding"/>
    <property type="evidence" value="ECO:0007669"/>
    <property type="project" value="InterPro"/>
</dbReference>
<feature type="domain" description="Transposase IS200-like" evidence="1">
    <location>
        <begin position="12"/>
        <end position="65"/>
    </location>
</feature>
<dbReference type="PANTHER" id="PTHR34322">
    <property type="entry name" value="TRANSPOSASE, Y1_TNP DOMAIN-CONTAINING"/>
    <property type="match status" value="1"/>
</dbReference>
<proteinExistence type="predicted"/>
<reference evidence="2" key="1">
    <citation type="journal article" date="2015" name="Nature">
        <title>Complex archaea that bridge the gap between prokaryotes and eukaryotes.</title>
        <authorList>
            <person name="Spang A."/>
            <person name="Saw J.H."/>
            <person name="Jorgensen S.L."/>
            <person name="Zaremba-Niedzwiedzka K."/>
            <person name="Martijn J."/>
            <person name="Lind A.E."/>
            <person name="van Eijk R."/>
            <person name="Schleper C."/>
            <person name="Guy L."/>
            <person name="Ettema T.J."/>
        </authorList>
    </citation>
    <scope>NUCLEOTIDE SEQUENCE</scope>
</reference>
<gene>
    <name evidence="2" type="ORF">LCGC14_2047180</name>
</gene>
<protein>
    <recommendedName>
        <fullName evidence="1">Transposase IS200-like domain-containing protein</fullName>
    </recommendedName>
</protein>
<dbReference type="Gene3D" id="3.30.70.1290">
    <property type="entry name" value="Transposase IS200-like"/>
    <property type="match status" value="1"/>
</dbReference>
<evidence type="ECO:0000259" key="1">
    <source>
        <dbReference type="Pfam" id="PF01797"/>
    </source>
</evidence>
<dbReference type="PANTHER" id="PTHR34322:SF2">
    <property type="entry name" value="TRANSPOSASE IS200-LIKE DOMAIN-CONTAINING PROTEIN"/>
    <property type="match status" value="1"/>
</dbReference>
<dbReference type="SUPFAM" id="SSF143422">
    <property type="entry name" value="Transposase IS200-like"/>
    <property type="match status" value="1"/>
</dbReference>
<organism evidence="2">
    <name type="scientific">marine sediment metagenome</name>
    <dbReference type="NCBI Taxonomy" id="412755"/>
    <lineage>
        <taxon>unclassified sequences</taxon>
        <taxon>metagenomes</taxon>
        <taxon>ecological metagenomes</taxon>
    </lineage>
</organism>
<comment type="caution">
    <text evidence="2">The sequence shown here is derived from an EMBL/GenBank/DDBJ whole genome shotgun (WGS) entry which is preliminary data.</text>
</comment>
<accession>A0A0F9EQ74</accession>
<dbReference type="Pfam" id="PF01797">
    <property type="entry name" value="Y1_Tnp"/>
    <property type="match status" value="1"/>
</dbReference>
<dbReference type="InterPro" id="IPR036515">
    <property type="entry name" value="Transposase_17_sf"/>
</dbReference>
<name>A0A0F9EQ74_9ZZZZ</name>
<dbReference type="GO" id="GO:0004803">
    <property type="term" value="F:transposase activity"/>
    <property type="evidence" value="ECO:0007669"/>
    <property type="project" value="InterPro"/>
</dbReference>
<dbReference type="GO" id="GO:0006313">
    <property type="term" value="P:DNA transposition"/>
    <property type="evidence" value="ECO:0007669"/>
    <property type="project" value="InterPro"/>
</dbReference>
<dbReference type="EMBL" id="LAZR01024122">
    <property type="protein sequence ID" value="KKL76209.1"/>
    <property type="molecule type" value="Genomic_DNA"/>
</dbReference>
<evidence type="ECO:0000313" key="2">
    <source>
        <dbReference type="EMBL" id="KKL76209.1"/>
    </source>
</evidence>